<dbReference type="GO" id="GO:0004021">
    <property type="term" value="F:L-alanine:2-oxoglutarate aminotransferase activity"/>
    <property type="evidence" value="ECO:0007669"/>
    <property type="project" value="UniProtKB-EC"/>
</dbReference>
<dbReference type="Gene3D" id="3.90.1150.10">
    <property type="entry name" value="Aspartate Aminotransferase, domain 1"/>
    <property type="match status" value="1"/>
</dbReference>
<feature type="domain" description="Aminotransferase class I/classII large" evidence="7">
    <location>
        <begin position="56"/>
        <end position="378"/>
    </location>
</feature>
<dbReference type="CDD" id="cd00609">
    <property type="entry name" value="AAT_like"/>
    <property type="match status" value="1"/>
</dbReference>
<comment type="caution">
    <text evidence="8">The sequence shown here is derived from an EMBL/GenBank/DDBJ whole genome shotgun (WGS) entry which is preliminary data.</text>
</comment>
<dbReference type="OrthoDB" id="9763453at2"/>
<evidence type="ECO:0000259" key="7">
    <source>
        <dbReference type="Pfam" id="PF00155"/>
    </source>
</evidence>
<proteinExistence type="inferred from homology"/>
<dbReference type="EC" id="2.6.1.2" evidence="6"/>
<keyword evidence="5" id="KW-0663">Pyridoxal phosphate</keyword>
<dbReference type="Gene3D" id="3.40.640.10">
    <property type="entry name" value="Type I PLP-dependent aspartate aminotransferase-like (Major domain)"/>
    <property type="match status" value="1"/>
</dbReference>
<protein>
    <recommendedName>
        <fullName evidence="6">alanine transaminase</fullName>
        <ecNumber evidence="6">2.6.1.2</ecNumber>
    </recommendedName>
</protein>
<evidence type="ECO:0000256" key="2">
    <source>
        <dbReference type="ARBA" id="ARBA00007441"/>
    </source>
</evidence>
<dbReference type="AlphaFoldDB" id="J0X179"/>
<comment type="similarity">
    <text evidence="2">Belongs to the class-I pyridoxal-phosphate-dependent aminotransferase family.</text>
</comment>
<dbReference type="GO" id="GO:0030170">
    <property type="term" value="F:pyridoxal phosphate binding"/>
    <property type="evidence" value="ECO:0007669"/>
    <property type="project" value="InterPro"/>
</dbReference>
<evidence type="ECO:0000256" key="4">
    <source>
        <dbReference type="ARBA" id="ARBA00022679"/>
    </source>
</evidence>
<dbReference type="HOGENOM" id="CLU_017584_4_2_11"/>
<evidence type="ECO:0000256" key="3">
    <source>
        <dbReference type="ARBA" id="ARBA00022576"/>
    </source>
</evidence>
<dbReference type="Pfam" id="PF00155">
    <property type="entry name" value="Aminotran_1_2"/>
    <property type="match status" value="1"/>
</dbReference>
<dbReference type="InterPro" id="IPR015422">
    <property type="entry name" value="PyrdxlP-dep_Trfase_small"/>
</dbReference>
<dbReference type="RefSeq" id="WP_007147426.1">
    <property type="nucleotide sequence ID" value="NZ_AKCI01000001.1"/>
</dbReference>
<sequence>MAYQFSHRIDESPVNPVAREAARLKAQGISLSAMNDSNPTHWGLAPSALPQEYTADPRGDVSARTGLARFLRERREKEHTDDAGSGPVSENSLYILSSTSQAYMWLFMLLCDPGDAVLGPKPGYPLIESIARLASVEAVPYTLFYDGQWNIDLEAMEGIIHRYASEGKKIKAAVLINPNNPTGSYVRKREREGVIRLCRENNIAVIADEVFFGYPLMPVPDRGRIAGESRVLTFALDGLSKALAAPHAKIGWIQVSGPRDDAGEAMRRLDIIADDFLPLSQFQISAFPGLLNEVPSRTEIVLRRIQENLETLHRLLGQEGGSTVDVLNAEGGWNVLLKFPASVDEDTLALELLNSCHIVPQPGYFFDMPSNGYVTLSLLPDPEVFRTHVHALLAAVDRLVQGPALEP</sequence>
<accession>J0X179</accession>
<organism evidence="8 9">
    <name type="scientific">Scardovia wiggsiae F0424</name>
    <dbReference type="NCBI Taxonomy" id="857290"/>
    <lineage>
        <taxon>Bacteria</taxon>
        <taxon>Bacillati</taxon>
        <taxon>Actinomycetota</taxon>
        <taxon>Actinomycetes</taxon>
        <taxon>Bifidobacteriales</taxon>
        <taxon>Bifidobacteriaceae</taxon>
        <taxon>Scardovia</taxon>
    </lineage>
</organism>
<dbReference type="InterPro" id="IPR004839">
    <property type="entry name" value="Aminotransferase_I/II_large"/>
</dbReference>
<keyword evidence="4" id="KW-0808">Transferase</keyword>
<dbReference type="STRING" id="857290.HMPREF9156_00358"/>
<keyword evidence="3" id="KW-0032">Aminotransferase</keyword>
<dbReference type="PANTHER" id="PTHR43488:SF2">
    <property type="entry name" value="GLUTAMATE-PYRUVATE AMINOTRANSFERASE ALAA"/>
    <property type="match status" value="1"/>
</dbReference>
<evidence type="ECO:0000313" key="8">
    <source>
        <dbReference type="EMBL" id="EJD65594.1"/>
    </source>
</evidence>
<comment type="cofactor">
    <cofactor evidence="1">
        <name>pyridoxal 5'-phosphate</name>
        <dbReference type="ChEBI" id="CHEBI:597326"/>
    </cofactor>
</comment>
<dbReference type="Proteomes" id="UP000006415">
    <property type="component" value="Unassembled WGS sequence"/>
</dbReference>
<name>J0X179_9BIFI</name>
<evidence type="ECO:0000256" key="6">
    <source>
        <dbReference type="ARBA" id="ARBA00026106"/>
    </source>
</evidence>
<dbReference type="eggNOG" id="COG0436">
    <property type="taxonomic scope" value="Bacteria"/>
</dbReference>
<dbReference type="InterPro" id="IPR015424">
    <property type="entry name" value="PyrdxlP-dep_Trfase"/>
</dbReference>
<gene>
    <name evidence="8" type="ORF">HMPREF9156_00358</name>
</gene>
<evidence type="ECO:0000256" key="5">
    <source>
        <dbReference type="ARBA" id="ARBA00022898"/>
    </source>
</evidence>
<dbReference type="EMBL" id="AGZS01000001">
    <property type="protein sequence ID" value="EJD65594.1"/>
    <property type="molecule type" value="Genomic_DNA"/>
</dbReference>
<dbReference type="InterPro" id="IPR051926">
    <property type="entry name" value="Ala_Aminotransferase"/>
</dbReference>
<dbReference type="SUPFAM" id="SSF53383">
    <property type="entry name" value="PLP-dependent transferases"/>
    <property type="match status" value="1"/>
</dbReference>
<evidence type="ECO:0000313" key="9">
    <source>
        <dbReference type="Proteomes" id="UP000006415"/>
    </source>
</evidence>
<evidence type="ECO:0000256" key="1">
    <source>
        <dbReference type="ARBA" id="ARBA00001933"/>
    </source>
</evidence>
<reference evidence="8 9" key="1">
    <citation type="submission" date="2012-01" db="EMBL/GenBank/DDBJ databases">
        <title>The Genome Sequence of Scardovia wiggsiae F0424.</title>
        <authorList>
            <consortium name="The Broad Institute Genome Sequencing Platform"/>
            <person name="Earl A."/>
            <person name="Ward D."/>
            <person name="Feldgarden M."/>
            <person name="Gevers D."/>
            <person name="Izard J."/>
            <person name="Ganesan A."/>
            <person name="Baranova O.V."/>
            <person name="Blanton J.M."/>
            <person name="Tanner A.C."/>
            <person name="Mathney J."/>
            <person name="Dewhirst F.E."/>
            <person name="Young S.K."/>
            <person name="Zeng Q."/>
            <person name="Gargeya S."/>
            <person name="Fitzgerald M."/>
            <person name="Haas B."/>
            <person name="Abouelleil A."/>
            <person name="Alvarado L."/>
            <person name="Arachchi H.M."/>
            <person name="Berlin A."/>
            <person name="Chapman S.B."/>
            <person name="Gearin G."/>
            <person name="Goldberg J."/>
            <person name="Griggs A."/>
            <person name="Gujja S."/>
            <person name="Hansen M."/>
            <person name="Heiman D."/>
            <person name="Howarth C."/>
            <person name="Larimer J."/>
            <person name="Lui A."/>
            <person name="MacDonald P.J.P."/>
            <person name="McCowen C."/>
            <person name="Montmayeur A."/>
            <person name="Murphy C."/>
            <person name="Neiman D."/>
            <person name="Pearson M."/>
            <person name="Priest M."/>
            <person name="Roberts A."/>
            <person name="Saif S."/>
            <person name="Shea T."/>
            <person name="Sisk P."/>
            <person name="Stolte C."/>
            <person name="Sykes S."/>
            <person name="Wortman J."/>
            <person name="Nusbaum C."/>
            <person name="Birren B."/>
        </authorList>
    </citation>
    <scope>NUCLEOTIDE SEQUENCE [LARGE SCALE GENOMIC DNA]</scope>
    <source>
        <strain evidence="8 9">F0424</strain>
    </source>
</reference>
<dbReference type="PANTHER" id="PTHR43488">
    <property type="entry name" value="GLUTAMATE-PYRUVATE AMINOTRANSFERASE ALAA"/>
    <property type="match status" value="1"/>
</dbReference>
<keyword evidence="9" id="KW-1185">Reference proteome</keyword>
<dbReference type="InterPro" id="IPR015421">
    <property type="entry name" value="PyrdxlP-dep_Trfase_major"/>
</dbReference>